<organism evidence="8 9">
    <name type="scientific">Candidatus Nitrobium versatile</name>
    <dbReference type="NCBI Taxonomy" id="2884831"/>
    <lineage>
        <taxon>Bacteria</taxon>
        <taxon>Pseudomonadati</taxon>
        <taxon>Nitrospirota</taxon>
        <taxon>Nitrospiria</taxon>
        <taxon>Nitrospirales</taxon>
        <taxon>Nitrospiraceae</taxon>
        <taxon>Candidatus Nitrobium</taxon>
    </lineage>
</organism>
<gene>
    <name evidence="8" type="ORF">K8I29_16390</name>
</gene>
<keyword evidence="3" id="KW-1003">Cell membrane</keyword>
<feature type="transmembrane region" description="Helical" evidence="7">
    <location>
        <begin position="12"/>
        <end position="29"/>
    </location>
</feature>
<evidence type="ECO:0000256" key="2">
    <source>
        <dbReference type="ARBA" id="ARBA00006679"/>
    </source>
</evidence>
<feature type="transmembrane region" description="Helical" evidence="7">
    <location>
        <begin position="78"/>
        <end position="99"/>
    </location>
</feature>
<proteinExistence type="inferred from homology"/>
<dbReference type="InterPro" id="IPR051907">
    <property type="entry name" value="DoxX-like_oxidoreductase"/>
</dbReference>
<name>A0A953M2J4_9BACT</name>
<evidence type="ECO:0000256" key="3">
    <source>
        <dbReference type="ARBA" id="ARBA00022475"/>
    </source>
</evidence>
<keyword evidence="4 7" id="KW-0812">Transmembrane</keyword>
<accession>A0A953M2J4</accession>
<reference evidence="8" key="1">
    <citation type="journal article" date="2021" name="bioRxiv">
        <title>Unraveling nitrogen, sulfur and carbon metabolic pathways and microbial community transcriptional responses to substrate deprivation and toxicity stresses in a bioreactor mimicking anoxic brackish coastal sediment conditions.</title>
        <authorList>
            <person name="Martins P.D."/>
            <person name="Echeveste M.J."/>
            <person name="Arshad A."/>
            <person name="Kurth J."/>
            <person name="Ouboter H."/>
            <person name="Jetten M.S.M."/>
            <person name="Welte C.U."/>
        </authorList>
    </citation>
    <scope>NUCLEOTIDE SEQUENCE</scope>
    <source>
        <strain evidence="8">MAG_39</strain>
    </source>
</reference>
<evidence type="ECO:0000256" key="1">
    <source>
        <dbReference type="ARBA" id="ARBA00004651"/>
    </source>
</evidence>
<dbReference type="PANTHER" id="PTHR33452">
    <property type="entry name" value="OXIDOREDUCTASE CATD-RELATED"/>
    <property type="match status" value="1"/>
</dbReference>
<feature type="transmembrane region" description="Helical" evidence="7">
    <location>
        <begin position="119"/>
        <end position="140"/>
    </location>
</feature>
<dbReference type="Proteomes" id="UP000705867">
    <property type="component" value="Unassembled WGS sequence"/>
</dbReference>
<evidence type="ECO:0000256" key="4">
    <source>
        <dbReference type="ARBA" id="ARBA00022692"/>
    </source>
</evidence>
<dbReference type="Pfam" id="PF07681">
    <property type="entry name" value="DoxX"/>
    <property type="match status" value="1"/>
</dbReference>
<evidence type="ECO:0000256" key="5">
    <source>
        <dbReference type="ARBA" id="ARBA00022989"/>
    </source>
</evidence>
<evidence type="ECO:0000256" key="7">
    <source>
        <dbReference type="SAM" id="Phobius"/>
    </source>
</evidence>
<comment type="subcellular location">
    <subcellularLocation>
        <location evidence="1">Cell membrane</location>
        <topology evidence="1">Multi-pass membrane protein</topology>
    </subcellularLocation>
</comment>
<evidence type="ECO:0000256" key="6">
    <source>
        <dbReference type="ARBA" id="ARBA00023136"/>
    </source>
</evidence>
<dbReference type="PANTHER" id="PTHR33452:SF1">
    <property type="entry name" value="INNER MEMBRANE PROTEIN YPHA-RELATED"/>
    <property type="match status" value="1"/>
</dbReference>
<comment type="similarity">
    <text evidence="2">Belongs to the DoxX family.</text>
</comment>
<feature type="transmembrane region" description="Helical" evidence="7">
    <location>
        <begin position="49"/>
        <end position="66"/>
    </location>
</feature>
<protein>
    <submittedName>
        <fullName evidence="8">DoxX family protein</fullName>
    </submittedName>
</protein>
<evidence type="ECO:0000313" key="9">
    <source>
        <dbReference type="Proteomes" id="UP000705867"/>
    </source>
</evidence>
<comment type="caution">
    <text evidence="8">The sequence shown here is derived from an EMBL/GenBank/DDBJ whole genome shotgun (WGS) entry which is preliminary data.</text>
</comment>
<evidence type="ECO:0000313" key="8">
    <source>
        <dbReference type="EMBL" id="MBZ0157776.1"/>
    </source>
</evidence>
<dbReference type="EMBL" id="JAIOIV010000127">
    <property type="protein sequence ID" value="MBZ0157776.1"/>
    <property type="molecule type" value="Genomic_DNA"/>
</dbReference>
<sequence>MFRKILQTDDDIAVFILRLLLGIVFFPHGMQKVFGWFGGAGFSGTMTQFTEGLGIPAFFAFLAILAESAGSLGLILGFLTRIAAFGITCNMVVAVFLLHFQHGFFMNWFGKQKGEGFEYHLLVVAITIALMIRGGGRWSVDRLLTARR</sequence>
<keyword evidence="5 7" id="KW-1133">Transmembrane helix</keyword>
<dbReference type="GO" id="GO:0005886">
    <property type="term" value="C:plasma membrane"/>
    <property type="evidence" value="ECO:0007669"/>
    <property type="project" value="UniProtKB-SubCell"/>
</dbReference>
<dbReference type="AlphaFoldDB" id="A0A953M2J4"/>
<reference evidence="8" key="2">
    <citation type="submission" date="2021-08" db="EMBL/GenBank/DDBJ databases">
        <authorList>
            <person name="Dalcin Martins P."/>
        </authorList>
    </citation>
    <scope>NUCLEOTIDE SEQUENCE</scope>
    <source>
        <strain evidence="8">MAG_39</strain>
    </source>
</reference>
<keyword evidence="6 7" id="KW-0472">Membrane</keyword>
<dbReference type="InterPro" id="IPR032808">
    <property type="entry name" value="DoxX"/>
</dbReference>